<keyword evidence="3" id="KW-0699">rRNA-binding</keyword>
<dbReference type="Gene3D" id="2.40.50.140">
    <property type="entry name" value="Nucleic acid-binding proteins"/>
    <property type="match status" value="1"/>
</dbReference>
<dbReference type="PROSITE" id="PS50936">
    <property type="entry name" value="ENGC_GTPASE"/>
    <property type="match status" value="1"/>
</dbReference>
<keyword evidence="3" id="KW-0479">Metal-binding</keyword>
<comment type="caution">
    <text evidence="6">The sequence shown here is derived from an EMBL/GenBank/DDBJ whole genome shotgun (WGS) entry which is preliminary data.</text>
</comment>
<dbReference type="PANTHER" id="PTHR32120:SF11">
    <property type="entry name" value="SMALL RIBOSOMAL SUBUNIT BIOGENESIS GTPASE RSGA 1, MITOCHONDRIAL-RELATED"/>
    <property type="match status" value="1"/>
</dbReference>
<dbReference type="InterPro" id="IPR012340">
    <property type="entry name" value="NA-bd_OB-fold"/>
</dbReference>
<feature type="domain" description="CP-type G" evidence="5">
    <location>
        <begin position="72"/>
        <end position="244"/>
    </location>
</feature>
<keyword evidence="3" id="KW-0963">Cytoplasm</keyword>
<dbReference type="EMBL" id="BAABBO010000001">
    <property type="protein sequence ID" value="GAA3947960.1"/>
    <property type="molecule type" value="Genomic_DNA"/>
</dbReference>
<reference evidence="7" key="1">
    <citation type="journal article" date="2019" name="Int. J. Syst. Evol. Microbiol.">
        <title>The Global Catalogue of Microorganisms (GCM) 10K type strain sequencing project: providing services to taxonomists for standard genome sequencing and annotation.</title>
        <authorList>
            <consortium name="The Broad Institute Genomics Platform"/>
            <consortium name="The Broad Institute Genome Sequencing Center for Infectious Disease"/>
            <person name="Wu L."/>
            <person name="Ma J."/>
        </authorList>
    </citation>
    <scope>NUCLEOTIDE SEQUENCE [LARGE SCALE GENOMIC DNA]</scope>
    <source>
        <strain evidence="7">JCM 17555</strain>
    </source>
</reference>
<evidence type="ECO:0000259" key="5">
    <source>
        <dbReference type="PROSITE" id="PS51721"/>
    </source>
</evidence>
<keyword evidence="2 3" id="KW-0342">GTP-binding</keyword>
<dbReference type="NCBIfam" id="TIGR00157">
    <property type="entry name" value="ribosome small subunit-dependent GTPase A"/>
    <property type="match status" value="1"/>
</dbReference>
<dbReference type="SUPFAM" id="SSF52540">
    <property type="entry name" value="P-loop containing nucleoside triphosphate hydrolases"/>
    <property type="match status" value="1"/>
</dbReference>
<dbReference type="InterPro" id="IPR027417">
    <property type="entry name" value="P-loop_NTPase"/>
</dbReference>
<dbReference type="PROSITE" id="PS51721">
    <property type="entry name" value="G_CP"/>
    <property type="match status" value="1"/>
</dbReference>
<dbReference type="CDD" id="cd01854">
    <property type="entry name" value="YjeQ_EngC"/>
    <property type="match status" value="1"/>
</dbReference>
<keyword evidence="3" id="KW-0862">Zinc</keyword>
<evidence type="ECO:0000259" key="4">
    <source>
        <dbReference type="PROSITE" id="PS50936"/>
    </source>
</evidence>
<keyword evidence="3" id="KW-0378">Hydrolase</keyword>
<comment type="function">
    <text evidence="3">One of several proteins that assist in the late maturation steps of the functional core of the 30S ribosomal subunit. Helps release RbfA from mature subunits. May play a role in the assembly of ribosomal proteins into the subunit. Circularly permuted GTPase that catalyzes slow GTP hydrolysis, GTPase activity is stimulated by the 30S ribosomal subunit.</text>
</comment>
<dbReference type="Pfam" id="PF03193">
    <property type="entry name" value="RsgA_GTPase"/>
    <property type="match status" value="1"/>
</dbReference>
<keyword evidence="3" id="KW-0690">Ribosome biogenesis</keyword>
<feature type="binding site" evidence="3">
    <location>
        <position position="273"/>
    </location>
    <ligand>
        <name>Zn(2+)</name>
        <dbReference type="ChEBI" id="CHEBI:29105"/>
    </ligand>
</feature>
<evidence type="ECO:0000256" key="3">
    <source>
        <dbReference type="HAMAP-Rule" id="MF_01820"/>
    </source>
</evidence>
<feature type="binding site" evidence="3">
    <location>
        <begin position="128"/>
        <end position="131"/>
    </location>
    <ligand>
        <name>GTP</name>
        <dbReference type="ChEBI" id="CHEBI:37565"/>
    </ligand>
</feature>
<dbReference type="InterPro" id="IPR004881">
    <property type="entry name" value="Ribosome_biogen_GTPase_RsgA"/>
</dbReference>
<feature type="domain" description="EngC GTPase" evidence="4">
    <location>
        <begin position="89"/>
        <end position="242"/>
    </location>
</feature>
<evidence type="ECO:0000256" key="2">
    <source>
        <dbReference type="ARBA" id="ARBA00023134"/>
    </source>
</evidence>
<sequence>MSNHGQKLLVAELESDSDGVEHPVLDISRMYRCHARSNLPPVVAGDRVVFQIERKPATEKLTGVVSALMDRRSLLSRPDKFGRLKPVAANVDRICVVVAPLPEPHFNLTDRYIVAAELSGAAPLIIFNKADLVANDPSSRVHEMRELYTSLGYDCILVSAKSETGTGELLELLDGTTAILCGQSGVGKSALAKLLIDDQEASEIAIGALSEAVVKGRHTTTAARLYRLKAGDGFLIDSPGVREFGLWHLEQADLTHGFVEFRPFLGQCRFSDCSHTHEPDCAILLALEEGHIDPRRWQSYRATADSLDMFEIRTEV</sequence>
<evidence type="ECO:0000256" key="1">
    <source>
        <dbReference type="ARBA" id="ARBA00022741"/>
    </source>
</evidence>
<feature type="binding site" evidence="3">
    <location>
        <position position="281"/>
    </location>
    <ligand>
        <name>Zn(2+)</name>
        <dbReference type="ChEBI" id="CHEBI:29105"/>
    </ligand>
</feature>
<dbReference type="EC" id="3.6.1.-" evidence="3"/>
<dbReference type="Gene3D" id="3.40.50.300">
    <property type="entry name" value="P-loop containing nucleotide triphosphate hydrolases"/>
    <property type="match status" value="1"/>
</dbReference>
<comment type="cofactor">
    <cofactor evidence="3">
        <name>Zn(2+)</name>
        <dbReference type="ChEBI" id="CHEBI:29105"/>
    </cofactor>
    <text evidence="3">Binds 1 zinc ion per subunit.</text>
</comment>
<comment type="subunit">
    <text evidence="3">Monomer. Associates with 30S ribosomal subunit, binds 16S rRNA.</text>
</comment>
<organism evidence="6 7">
    <name type="scientific">Allohahella marinimesophila</name>
    <dbReference type="NCBI Taxonomy" id="1054972"/>
    <lineage>
        <taxon>Bacteria</taxon>
        <taxon>Pseudomonadati</taxon>
        <taxon>Pseudomonadota</taxon>
        <taxon>Gammaproteobacteria</taxon>
        <taxon>Oceanospirillales</taxon>
        <taxon>Hahellaceae</taxon>
        <taxon>Allohahella</taxon>
    </lineage>
</organism>
<comment type="caution">
    <text evidence="3">Lacks conserved residue(s) required for the propagation of feature annotation.</text>
</comment>
<gene>
    <name evidence="3 6" type="primary">rsgA</name>
    <name evidence="6" type="ORF">GCM10022278_03920</name>
</gene>
<evidence type="ECO:0000313" key="7">
    <source>
        <dbReference type="Proteomes" id="UP001501337"/>
    </source>
</evidence>
<keyword evidence="7" id="KW-1185">Reference proteome</keyword>
<dbReference type="Proteomes" id="UP001501337">
    <property type="component" value="Unassembled WGS sequence"/>
</dbReference>
<comment type="similarity">
    <text evidence="3">Belongs to the TRAFAC class YlqF/YawG GTPase family. RsgA subfamily.</text>
</comment>
<dbReference type="Gene3D" id="1.10.40.50">
    <property type="entry name" value="Probable gtpase engc, domain 3"/>
    <property type="match status" value="1"/>
</dbReference>
<feature type="binding site" evidence="3">
    <location>
        <position position="268"/>
    </location>
    <ligand>
        <name>Zn(2+)</name>
        <dbReference type="ChEBI" id="CHEBI:29105"/>
    </ligand>
</feature>
<keyword evidence="1 3" id="KW-0547">Nucleotide-binding</keyword>
<dbReference type="PANTHER" id="PTHR32120">
    <property type="entry name" value="SMALL RIBOSOMAL SUBUNIT BIOGENESIS GTPASE RSGA"/>
    <property type="match status" value="1"/>
</dbReference>
<evidence type="ECO:0000313" key="6">
    <source>
        <dbReference type="EMBL" id="GAA3947960.1"/>
    </source>
</evidence>
<protein>
    <recommendedName>
        <fullName evidence="3">Small ribosomal subunit biogenesis GTPase RsgA</fullName>
        <ecNumber evidence="3">3.6.1.-</ecNumber>
    </recommendedName>
</protein>
<keyword evidence="3" id="KW-0694">RNA-binding</keyword>
<comment type="subcellular location">
    <subcellularLocation>
        <location evidence="3">Cytoplasm</location>
    </subcellularLocation>
</comment>
<proteinExistence type="inferred from homology"/>
<accession>A0ABP7NIH3</accession>
<dbReference type="InterPro" id="IPR030378">
    <property type="entry name" value="G_CP_dom"/>
</dbReference>
<name>A0ABP7NIH3_9GAMM</name>
<dbReference type="InterPro" id="IPR010914">
    <property type="entry name" value="RsgA_GTPase_dom"/>
</dbReference>
<dbReference type="HAMAP" id="MF_01820">
    <property type="entry name" value="GTPase_RsgA"/>
    <property type="match status" value="1"/>
</dbReference>
<feature type="binding site" evidence="3">
    <location>
        <position position="275"/>
    </location>
    <ligand>
        <name>Zn(2+)</name>
        <dbReference type="ChEBI" id="CHEBI:29105"/>
    </ligand>
</feature>